<protein>
    <submittedName>
        <fullName evidence="1">Uncharacterized protein</fullName>
    </submittedName>
</protein>
<comment type="caution">
    <text evidence="1">The sequence shown here is derived from an EMBL/GenBank/DDBJ whole genome shotgun (WGS) entry which is preliminary data.</text>
</comment>
<sequence>MQTTPPHILSCYSSLQSEIRQCPCVTEITYMNFWQNDAEITVATICVKVDVKQCPKPQEFLLFIISLCHQAGVLDVTVEIIDSYEEVIIAMATHNPYRRNSTIL</sequence>
<dbReference type="Proteomes" id="UP001470230">
    <property type="component" value="Unassembled WGS sequence"/>
</dbReference>
<proteinExistence type="predicted"/>
<organism evidence="1 2">
    <name type="scientific">Tritrichomonas musculus</name>
    <dbReference type="NCBI Taxonomy" id="1915356"/>
    <lineage>
        <taxon>Eukaryota</taxon>
        <taxon>Metamonada</taxon>
        <taxon>Parabasalia</taxon>
        <taxon>Tritrichomonadida</taxon>
        <taxon>Tritrichomonadidae</taxon>
        <taxon>Tritrichomonas</taxon>
    </lineage>
</organism>
<evidence type="ECO:0000313" key="1">
    <source>
        <dbReference type="EMBL" id="KAK8888103.1"/>
    </source>
</evidence>
<accession>A0ABR2KB42</accession>
<reference evidence="1 2" key="1">
    <citation type="submission" date="2024-04" db="EMBL/GenBank/DDBJ databases">
        <title>Tritrichomonas musculus Genome.</title>
        <authorList>
            <person name="Alves-Ferreira E."/>
            <person name="Grigg M."/>
            <person name="Lorenzi H."/>
            <person name="Galac M."/>
        </authorList>
    </citation>
    <scope>NUCLEOTIDE SEQUENCE [LARGE SCALE GENOMIC DNA]</scope>
    <source>
        <strain evidence="1 2">EAF2021</strain>
    </source>
</reference>
<evidence type="ECO:0000313" key="2">
    <source>
        <dbReference type="Proteomes" id="UP001470230"/>
    </source>
</evidence>
<dbReference type="EMBL" id="JAPFFF010000006">
    <property type="protein sequence ID" value="KAK8888103.1"/>
    <property type="molecule type" value="Genomic_DNA"/>
</dbReference>
<name>A0ABR2KB42_9EUKA</name>
<gene>
    <name evidence="1" type="ORF">M9Y10_039164</name>
</gene>
<keyword evidence="2" id="KW-1185">Reference proteome</keyword>